<gene>
    <name evidence="2" type="primary">LOC117652978</name>
</gene>
<proteinExistence type="predicted"/>
<reference evidence="2" key="1">
    <citation type="submission" date="2025-08" db="UniProtKB">
        <authorList>
            <consortium name="RefSeq"/>
        </authorList>
    </citation>
    <scope>IDENTIFICATION</scope>
    <source>
        <tissue evidence="2">Total insect</tissue>
    </source>
</reference>
<name>A0A6P9A9C7_THRPL</name>
<dbReference type="Proteomes" id="UP000515158">
    <property type="component" value="Unplaced"/>
</dbReference>
<organism evidence="2">
    <name type="scientific">Thrips palmi</name>
    <name type="common">Melon thrips</name>
    <dbReference type="NCBI Taxonomy" id="161013"/>
    <lineage>
        <taxon>Eukaryota</taxon>
        <taxon>Metazoa</taxon>
        <taxon>Ecdysozoa</taxon>
        <taxon>Arthropoda</taxon>
        <taxon>Hexapoda</taxon>
        <taxon>Insecta</taxon>
        <taxon>Pterygota</taxon>
        <taxon>Neoptera</taxon>
        <taxon>Paraneoptera</taxon>
        <taxon>Thysanoptera</taxon>
        <taxon>Terebrantia</taxon>
        <taxon>Thripoidea</taxon>
        <taxon>Thripidae</taxon>
        <taxon>Thrips</taxon>
    </lineage>
</organism>
<protein>
    <submittedName>
        <fullName evidence="2">Uncharacterized protein LOC117652978</fullName>
    </submittedName>
</protein>
<dbReference type="KEGG" id="tpal:117652978"/>
<accession>A0A6P9A9C7</accession>
<evidence type="ECO:0000313" key="1">
    <source>
        <dbReference type="Proteomes" id="UP000515158"/>
    </source>
</evidence>
<sequence>MKLYAGIVKNTELGSRLEDAVDFVAQDALYHNECFLVLKPEAKRKLSEKDESENIVETRTMALSKIISDLCQAKMTVDLSTPPVFYMSEIQKRFKKCKGGLGDCHSTRLRKRLLAACPLSLSNRKETDRS</sequence>
<dbReference type="GeneID" id="117652978"/>
<keyword evidence="1" id="KW-1185">Reference proteome</keyword>
<dbReference type="RefSeq" id="XP_034254145.1">
    <property type="nucleotide sequence ID" value="XM_034398254.1"/>
</dbReference>
<dbReference type="InParanoid" id="A0A6P9A9C7"/>
<evidence type="ECO:0000313" key="2">
    <source>
        <dbReference type="RefSeq" id="XP_034254145.1"/>
    </source>
</evidence>
<dbReference type="AlphaFoldDB" id="A0A6P9A9C7"/>